<gene>
    <name evidence="1" type="ORF">BDY19DRAFT_972393</name>
</gene>
<accession>A0ACB8TQP4</accession>
<keyword evidence="2" id="KW-1185">Reference proteome</keyword>
<name>A0ACB8TQP4_9APHY</name>
<comment type="caution">
    <text evidence="1">The sequence shown here is derived from an EMBL/GenBank/DDBJ whole genome shotgun (WGS) entry which is preliminary data.</text>
</comment>
<evidence type="ECO:0000313" key="2">
    <source>
        <dbReference type="Proteomes" id="UP001055072"/>
    </source>
</evidence>
<protein>
    <submittedName>
        <fullName evidence="1">Uncharacterized protein</fullName>
    </submittedName>
</protein>
<organism evidence="1 2">
    <name type="scientific">Irpex rosettiformis</name>
    <dbReference type="NCBI Taxonomy" id="378272"/>
    <lineage>
        <taxon>Eukaryota</taxon>
        <taxon>Fungi</taxon>
        <taxon>Dikarya</taxon>
        <taxon>Basidiomycota</taxon>
        <taxon>Agaricomycotina</taxon>
        <taxon>Agaricomycetes</taxon>
        <taxon>Polyporales</taxon>
        <taxon>Irpicaceae</taxon>
        <taxon>Irpex</taxon>
    </lineage>
</organism>
<dbReference type="Proteomes" id="UP001055072">
    <property type="component" value="Unassembled WGS sequence"/>
</dbReference>
<dbReference type="EMBL" id="MU274944">
    <property type="protein sequence ID" value="KAI0084329.1"/>
    <property type="molecule type" value="Genomic_DNA"/>
</dbReference>
<proteinExistence type="predicted"/>
<evidence type="ECO:0000313" key="1">
    <source>
        <dbReference type="EMBL" id="KAI0084329.1"/>
    </source>
</evidence>
<reference evidence="1" key="1">
    <citation type="journal article" date="2021" name="Environ. Microbiol.">
        <title>Gene family expansions and transcriptome signatures uncover fungal adaptations to wood decay.</title>
        <authorList>
            <person name="Hage H."/>
            <person name="Miyauchi S."/>
            <person name="Viragh M."/>
            <person name="Drula E."/>
            <person name="Min B."/>
            <person name="Chaduli D."/>
            <person name="Navarro D."/>
            <person name="Favel A."/>
            <person name="Norest M."/>
            <person name="Lesage-Meessen L."/>
            <person name="Balint B."/>
            <person name="Merenyi Z."/>
            <person name="de Eugenio L."/>
            <person name="Morin E."/>
            <person name="Martinez A.T."/>
            <person name="Baldrian P."/>
            <person name="Stursova M."/>
            <person name="Martinez M.J."/>
            <person name="Novotny C."/>
            <person name="Magnuson J.K."/>
            <person name="Spatafora J.W."/>
            <person name="Maurice S."/>
            <person name="Pangilinan J."/>
            <person name="Andreopoulos W."/>
            <person name="LaButti K."/>
            <person name="Hundley H."/>
            <person name="Na H."/>
            <person name="Kuo A."/>
            <person name="Barry K."/>
            <person name="Lipzen A."/>
            <person name="Henrissat B."/>
            <person name="Riley R."/>
            <person name="Ahrendt S."/>
            <person name="Nagy L.G."/>
            <person name="Grigoriev I.V."/>
            <person name="Martin F."/>
            <person name="Rosso M.N."/>
        </authorList>
    </citation>
    <scope>NUCLEOTIDE SEQUENCE</scope>
    <source>
        <strain evidence="1">CBS 384.51</strain>
    </source>
</reference>
<sequence length="93" mass="10742">MHMDIMTTFCEYLYYWSCDFSSYFTDSNHSVSLSTIFITDTNHNLYVLTWKILFVVRCKIRPLGSYSPERQLSCPPPPPRTTALSQASTHPLA</sequence>